<organism evidence="2 3">
    <name type="scientific">Alligator sinensis</name>
    <name type="common">Chinese alligator</name>
    <dbReference type="NCBI Taxonomy" id="38654"/>
    <lineage>
        <taxon>Eukaryota</taxon>
        <taxon>Metazoa</taxon>
        <taxon>Chordata</taxon>
        <taxon>Craniata</taxon>
        <taxon>Vertebrata</taxon>
        <taxon>Euteleostomi</taxon>
        <taxon>Archelosauria</taxon>
        <taxon>Archosauria</taxon>
        <taxon>Crocodylia</taxon>
        <taxon>Alligatoridae</taxon>
        <taxon>Alligatorinae</taxon>
        <taxon>Alligator</taxon>
    </lineage>
</organism>
<proteinExistence type="predicted"/>
<name>A0A1U7RRW1_ALLSI</name>
<dbReference type="InterPro" id="IPR052815">
    <property type="entry name" value="PDCD2-like_regulator"/>
</dbReference>
<accession>A0A1U7RRW1</accession>
<dbReference type="GO" id="GO:0006915">
    <property type="term" value="P:apoptotic process"/>
    <property type="evidence" value="ECO:0007669"/>
    <property type="project" value="TreeGrafter"/>
</dbReference>
<dbReference type="CTD" id="84306"/>
<keyword evidence="2" id="KW-1185">Reference proteome</keyword>
<dbReference type="FunCoup" id="A0A1U7RRW1">
    <property type="interactions" value="552"/>
</dbReference>
<dbReference type="PANTHER" id="PTHR46421">
    <property type="entry name" value="PROGRAMMED CELL DEATH PROTEIN 2-LIKE"/>
    <property type="match status" value="1"/>
</dbReference>
<dbReference type="GeneID" id="102383713"/>
<protein>
    <submittedName>
        <fullName evidence="3">Programmed cell death protein 2-like</fullName>
    </submittedName>
</protein>
<dbReference type="InterPro" id="IPR007320">
    <property type="entry name" value="PDCD2_C"/>
</dbReference>
<feature type="domain" description="Programmed cell death protein 2 C-terminal" evidence="1">
    <location>
        <begin position="189"/>
        <end position="292"/>
    </location>
</feature>
<dbReference type="OrthoDB" id="366284at2759"/>
<dbReference type="Pfam" id="PF04194">
    <property type="entry name" value="PDCD2_C"/>
    <property type="match status" value="1"/>
</dbReference>
<evidence type="ECO:0000259" key="1">
    <source>
        <dbReference type="Pfam" id="PF04194"/>
    </source>
</evidence>
<dbReference type="InParanoid" id="A0A1U7RRW1"/>
<evidence type="ECO:0000313" key="3">
    <source>
        <dbReference type="RefSeq" id="XP_006028180.1"/>
    </source>
</evidence>
<sequence length="300" mass="33376">MAACSAGPAVLLGLRDAAIPASGAGSAQAPAWATNKLGGAPEQQERLAARDWCDEADDWGACDEFEPPDLNPSHLLGVNEASNSCLPKEAVCASQLQRLSLAEDDPFCIHLPAGEERVMSSSVPVFKPYYIAVVDEEDYTGYVDTDHAHKLLKEYQQREGINLEELMSESFAGEGDCEKYEKSKLRSRDQVFHKFMKRISACPEQILRYSWGGEPLFITYPPSDISRRVPACNNCGSNRVFEFQLMPALVSMLESDADVSIEFGTVLVYTCERSCWSVNQKNPLEEFIFIQEDPDQQLFK</sequence>
<dbReference type="eggNOG" id="KOG2061">
    <property type="taxonomic scope" value="Eukaryota"/>
</dbReference>
<dbReference type="AlphaFoldDB" id="A0A1U7RRW1"/>
<evidence type="ECO:0000313" key="2">
    <source>
        <dbReference type="Proteomes" id="UP000189705"/>
    </source>
</evidence>
<dbReference type="GO" id="GO:0005737">
    <property type="term" value="C:cytoplasm"/>
    <property type="evidence" value="ECO:0007669"/>
    <property type="project" value="InterPro"/>
</dbReference>
<reference evidence="3" key="1">
    <citation type="submission" date="2025-08" db="UniProtKB">
        <authorList>
            <consortium name="RefSeq"/>
        </authorList>
    </citation>
    <scope>IDENTIFICATION</scope>
</reference>
<dbReference type="KEGG" id="asn:102383713"/>
<dbReference type="STRING" id="38654.A0A1U7RRW1"/>
<dbReference type="Proteomes" id="UP000189705">
    <property type="component" value="Unplaced"/>
</dbReference>
<dbReference type="PANTHER" id="PTHR46421:SF1">
    <property type="entry name" value="PROGRAMMED CELL DEATH PROTEIN 2-LIKE"/>
    <property type="match status" value="1"/>
</dbReference>
<gene>
    <name evidence="3" type="primary">PDCD2L</name>
</gene>
<dbReference type="RefSeq" id="XP_006028180.1">
    <property type="nucleotide sequence ID" value="XM_006028118.2"/>
</dbReference>